<evidence type="ECO:0008006" key="3">
    <source>
        <dbReference type="Google" id="ProtNLM"/>
    </source>
</evidence>
<gene>
    <name evidence="1" type="ORF">COF81_16570</name>
</gene>
<protein>
    <recommendedName>
        <fullName evidence="3">MarR family transcriptional regulator</fullName>
    </recommendedName>
</protein>
<comment type="caution">
    <text evidence="1">The sequence shown here is derived from an EMBL/GenBank/DDBJ whole genome shotgun (WGS) entry which is preliminary data.</text>
</comment>
<organism evidence="1 2">
    <name type="scientific">Bacillus pseudomycoides</name>
    <dbReference type="NCBI Taxonomy" id="64104"/>
    <lineage>
        <taxon>Bacteria</taxon>
        <taxon>Bacillati</taxon>
        <taxon>Bacillota</taxon>
        <taxon>Bacilli</taxon>
        <taxon>Bacillales</taxon>
        <taxon>Bacillaceae</taxon>
        <taxon>Bacillus</taxon>
        <taxon>Bacillus cereus group</taxon>
    </lineage>
</organism>
<dbReference type="Proteomes" id="UP000221918">
    <property type="component" value="Unassembled WGS sequence"/>
</dbReference>
<dbReference type="EMBL" id="NUTL01000068">
    <property type="protein sequence ID" value="PHE94371.1"/>
    <property type="molecule type" value="Genomic_DNA"/>
</dbReference>
<evidence type="ECO:0000313" key="2">
    <source>
        <dbReference type="Proteomes" id="UP000221918"/>
    </source>
</evidence>
<accession>A0ABD6T583</accession>
<dbReference type="AlphaFoldDB" id="A0ABD6T583"/>
<reference evidence="1 2" key="1">
    <citation type="submission" date="2017-09" db="EMBL/GenBank/DDBJ databases">
        <title>Large-scale bioinformatics analysis of Bacillus genomes uncovers conserved roles of natural products in bacterial physiology.</title>
        <authorList>
            <consortium name="Agbiome Team Llc"/>
            <person name="Bleich R.M."/>
            <person name="Grubbs K.J."/>
            <person name="Santa Maria K.C."/>
            <person name="Allen S.E."/>
            <person name="Farag S."/>
            <person name="Shank E.A."/>
            <person name="Bowers A."/>
        </authorList>
    </citation>
    <scope>NUCLEOTIDE SEQUENCE [LARGE SCALE GENOMIC DNA]</scope>
    <source>
        <strain evidence="1 2">AFS037265</strain>
    </source>
</reference>
<evidence type="ECO:0000313" key="1">
    <source>
        <dbReference type="EMBL" id="PHE94371.1"/>
    </source>
</evidence>
<name>A0ABD6T583_9BACI</name>
<sequence>MFYISLMNINIDKKLAIPQEKLKIVSDLLTILKNGEHISPKYISRTSRISKETTITLLMELKNRDLIDVSFIINCTNEDLDLIHSFEFKTDEQLIEFIRKQESKCPDCEATLKTSDVRVAFIKKILSIEGEDHG</sequence>
<proteinExistence type="predicted"/>